<sequence length="289" mass="29693">MTALILLASSVAAGTGEPATTVGPLHPESATEASGRSARYAERLELVTRLGAEGADLEGSADALAAIVSDASEDSGLRAAAADLLGRVTVEVSGVEEPRALACALIEAALDGDPSGWTAGYLAELSRRKGGADRAALVVGLMTDERLAEFHQSLALDGRPALEAREAAVGVIGTIEGDWAYETLVALADDAGLPDGVRVAAIGALAPIGYDEGRAFLRGLAREDLSPSLREAVEEGLAAIDHTQNISLGAWIMFAVGVILLFGGLAISITISIRRGKKHVFSDESDGEP</sequence>
<protein>
    <recommendedName>
        <fullName evidence="5">HEAT repeat domain-containing protein</fullName>
    </recommendedName>
</protein>
<evidence type="ECO:0000256" key="1">
    <source>
        <dbReference type="SAM" id="MobiDB-lite"/>
    </source>
</evidence>
<evidence type="ECO:0000313" key="3">
    <source>
        <dbReference type="EMBL" id="OGD72495.1"/>
    </source>
</evidence>
<feature type="transmembrane region" description="Helical" evidence="2">
    <location>
        <begin position="248"/>
        <end position="271"/>
    </location>
</feature>
<dbReference type="EMBL" id="MFAF01000118">
    <property type="protein sequence ID" value="OGD72495.1"/>
    <property type="molecule type" value="Genomic_DNA"/>
</dbReference>
<name>A0A1F5EYQ2_9BACT</name>
<keyword evidence="2" id="KW-1133">Transmembrane helix</keyword>
<keyword evidence="2" id="KW-0812">Transmembrane</keyword>
<evidence type="ECO:0000313" key="4">
    <source>
        <dbReference type="Proteomes" id="UP000177187"/>
    </source>
</evidence>
<feature type="region of interest" description="Disordered" evidence="1">
    <location>
        <begin position="16"/>
        <end position="37"/>
    </location>
</feature>
<dbReference type="Proteomes" id="UP000177187">
    <property type="component" value="Unassembled WGS sequence"/>
</dbReference>
<dbReference type="STRING" id="1817816.A2Y64_03080"/>
<keyword evidence="2" id="KW-0472">Membrane</keyword>
<proteinExistence type="predicted"/>
<reference evidence="3 4" key="1">
    <citation type="journal article" date="2016" name="Nat. Commun.">
        <title>Thousands of microbial genomes shed light on interconnected biogeochemical processes in an aquifer system.</title>
        <authorList>
            <person name="Anantharaman K."/>
            <person name="Brown C.T."/>
            <person name="Hug L.A."/>
            <person name="Sharon I."/>
            <person name="Castelle C.J."/>
            <person name="Probst A.J."/>
            <person name="Thomas B.C."/>
            <person name="Singh A."/>
            <person name="Wilkins M.J."/>
            <person name="Karaoz U."/>
            <person name="Brodie E.L."/>
            <person name="Williams K.H."/>
            <person name="Hubbard S.S."/>
            <person name="Banfield J.F."/>
        </authorList>
    </citation>
    <scope>NUCLEOTIDE SEQUENCE [LARGE SCALE GENOMIC DNA]</scope>
</reference>
<dbReference type="AlphaFoldDB" id="A0A1F5EYQ2"/>
<accession>A0A1F5EYQ2</accession>
<evidence type="ECO:0000256" key="2">
    <source>
        <dbReference type="SAM" id="Phobius"/>
    </source>
</evidence>
<organism evidence="3 4">
    <name type="scientific">Candidatus Coatesbacteria bacterium RBG_13_66_14</name>
    <dbReference type="NCBI Taxonomy" id="1817816"/>
    <lineage>
        <taxon>Bacteria</taxon>
        <taxon>Candidatus Coatesiibacteriota</taxon>
    </lineage>
</organism>
<evidence type="ECO:0008006" key="5">
    <source>
        <dbReference type="Google" id="ProtNLM"/>
    </source>
</evidence>
<comment type="caution">
    <text evidence="3">The sequence shown here is derived from an EMBL/GenBank/DDBJ whole genome shotgun (WGS) entry which is preliminary data.</text>
</comment>
<gene>
    <name evidence="3" type="ORF">A2Y64_03080</name>
</gene>